<reference evidence="2 3" key="1">
    <citation type="journal article" date="2011" name="Stand. Genomic Sci.">
        <title>Complete genome sequence of Desulfobulbus propionicus type strain (1pr3).</title>
        <authorList>
            <person name="Pagani I."/>
            <person name="Lapidus A."/>
            <person name="Nolan M."/>
            <person name="Lucas S."/>
            <person name="Hammon N."/>
            <person name="Deshpande S."/>
            <person name="Cheng J.F."/>
            <person name="Chertkov O."/>
            <person name="Davenport K."/>
            <person name="Tapia R."/>
            <person name="Han C."/>
            <person name="Goodwin L."/>
            <person name="Pitluck S."/>
            <person name="Liolios K."/>
            <person name="Mavromatis K."/>
            <person name="Ivanova N."/>
            <person name="Mikhailova N."/>
            <person name="Pati A."/>
            <person name="Chen A."/>
            <person name="Palaniappan K."/>
            <person name="Land M."/>
            <person name="Hauser L."/>
            <person name="Chang Y.J."/>
            <person name="Jeffries C.D."/>
            <person name="Detter J.C."/>
            <person name="Brambilla E."/>
            <person name="Kannan K.P."/>
            <person name="Djao O.D."/>
            <person name="Rohde M."/>
            <person name="Pukall R."/>
            <person name="Spring S."/>
            <person name="Goker M."/>
            <person name="Sikorski J."/>
            <person name="Woyke T."/>
            <person name="Bristow J."/>
            <person name="Eisen J.A."/>
            <person name="Markowitz V."/>
            <person name="Hugenholtz P."/>
            <person name="Kyrpides N.C."/>
            <person name="Klenk H.P."/>
        </authorList>
    </citation>
    <scope>NUCLEOTIDE SEQUENCE [LARGE SCALE GENOMIC DNA]</scope>
    <source>
        <strain evidence="3">ATCC 33891 / DSM 2032 / 1pr3</strain>
    </source>
</reference>
<feature type="transmembrane region" description="Helical" evidence="1">
    <location>
        <begin position="68"/>
        <end position="87"/>
    </location>
</feature>
<organism evidence="2 3">
    <name type="scientific">Desulfobulbus propionicus (strain ATCC 33891 / DSM 2032 / VKM B-1956 / 1pr3)</name>
    <dbReference type="NCBI Taxonomy" id="577650"/>
    <lineage>
        <taxon>Bacteria</taxon>
        <taxon>Pseudomonadati</taxon>
        <taxon>Thermodesulfobacteriota</taxon>
        <taxon>Desulfobulbia</taxon>
        <taxon>Desulfobulbales</taxon>
        <taxon>Desulfobulbaceae</taxon>
        <taxon>Desulfobulbus</taxon>
    </lineage>
</organism>
<keyword evidence="1" id="KW-0472">Membrane</keyword>
<name>A0A7U3YPM8_DESPD</name>
<feature type="transmembrane region" description="Helical" evidence="1">
    <location>
        <begin position="238"/>
        <end position="257"/>
    </location>
</feature>
<keyword evidence="3" id="KW-1185">Reference proteome</keyword>
<keyword evidence="1" id="KW-0812">Transmembrane</keyword>
<feature type="transmembrane region" description="Helical" evidence="1">
    <location>
        <begin position="108"/>
        <end position="130"/>
    </location>
</feature>
<evidence type="ECO:0000256" key="1">
    <source>
        <dbReference type="SAM" id="Phobius"/>
    </source>
</evidence>
<dbReference type="EMBL" id="CP002364">
    <property type="protein sequence ID" value="ADW19248.1"/>
    <property type="molecule type" value="Genomic_DNA"/>
</dbReference>
<proteinExistence type="predicted"/>
<dbReference type="KEGG" id="dpr:Despr_3115"/>
<accession>A0A7U3YPM8</accession>
<sequence>MKGICTVIWQGLASINLTIGLCVLLTLDLIWGYFCLVRHTALFVPLNDMGLTAWMRTYGSHNLEQTSWFFLLLVLLSVLTANTFVCTTNRMRQLLAVRRSGWPGLLKLAPHIMHYALIIILAGYLCSYLFTDVLTGSTLVPGTHLSLPGTRGQVELIAFEPEYYQGKRLAFLEDEVITARVRLLLDDGMTKREAILSCTRPVRFQGYSLHLRNFFPKSQGGMKMKTRVDLFVRKDPGVGLYLAGMVLFSLGLVLYFFDWMMIREARTS</sequence>
<feature type="transmembrane region" description="Helical" evidence="1">
    <location>
        <begin position="12"/>
        <end position="34"/>
    </location>
</feature>
<evidence type="ECO:0000313" key="2">
    <source>
        <dbReference type="EMBL" id="ADW19248.1"/>
    </source>
</evidence>
<protein>
    <recommendedName>
        <fullName evidence="4">ResB-like domain-containing protein</fullName>
    </recommendedName>
</protein>
<dbReference type="Proteomes" id="UP000006365">
    <property type="component" value="Chromosome"/>
</dbReference>
<gene>
    <name evidence="2" type="ordered locus">Despr_3115</name>
</gene>
<dbReference type="RefSeq" id="WP_015725773.1">
    <property type="nucleotide sequence ID" value="NC_014972.1"/>
</dbReference>
<dbReference type="AlphaFoldDB" id="A0A7U3YPM8"/>
<evidence type="ECO:0000313" key="3">
    <source>
        <dbReference type="Proteomes" id="UP000006365"/>
    </source>
</evidence>
<keyword evidence="1" id="KW-1133">Transmembrane helix</keyword>
<evidence type="ECO:0008006" key="4">
    <source>
        <dbReference type="Google" id="ProtNLM"/>
    </source>
</evidence>